<sequence length="71" mass="8000">MLEAIEGATRLRGVSWTNGVSDEVNHALTLATRAAEAEPEPRLAAIYAHRIESLHHEVKNIEDRYARDTEF</sequence>
<accession>V9XNJ5</accession>
<dbReference type="HOGENOM" id="CLU_2737426_0_0_11"/>
<proteinExistence type="predicted"/>
<evidence type="ECO:0008006" key="3">
    <source>
        <dbReference type="Google" id="ProtNLM"/>
    </source>
</evidence>
<dbReference type="EMBL" id="CP006996">
    <property type="protein sequence ID" value="AHD23978.1"/>
    <property type="molecule type" value="Genomic_DNA"/>
</dbReference>
<organism evidence="1 2">
    <name type="scientific">Rhodococcus pyridinivorans SB3094</name>
    <dbReference type="NCBI Taxonomy" id="1435356"/>
    <lineage>
        <taxon>Bacteria</taxon>
        <taxon>Bacillati</taxon>
        <taxon>Actinomycetota</taxon>
        <taxon>Actinomycetes</taxon>
        <taxon>Mycobacteriales</taxon>
        <taxon>Nocardiaceae</taxon>
        <taxon>Rhodococcus</taxon>
    </lineage>
</organism>
<evidence type="ECO:0000313" key="1">
    <source>
        <dbReference type="EMBL" id="AHD23978.1"/>
    </source>
</evidence>
<evidence type="ECO:0000313" key="2">
    <source>
        <dbReference type="Proteomes" id="UP000018781"/>
    </source>
</evidence>
<protein>
    <recommendedName>
        <fullName evidence="3">Transposase</fullName>
    </recommendedName>
</protein>
<gene>
    <name evidence="1" type="ORF">Y013_23950</name>
</gene>
<name>V9XNJ5_9NOCA</name>
<dbReference type="Proteomes" id="UP000018781">
    <property type="component" value="Chromosome"/>
</dbReference>
<reference evidence="1 2" key="1">
    <citation type="journal article" date="2014" name="Genome Announc.">
        <title>Complete Genome of Rhodococcus pyridinivorans SB3094, a Methyl-Ethyl-Ketone-Degrading Bacterium Used for Bioaugmentation.</title>
        <authorList>
            <person name="Dueholm M.S."/>
            <person name="Albertsen M."/>
            <person name="D'Imperio S."/>
            <person name="Tale V.P."/>
            <person name="Lewis D."/>
            <person name="Nielsen P.H."/>
            <person name="Nielsen J.L."/>
        </authorList>
    </citation>
    <scope>NUCLEOTIDE SEQUENCE [LARGE SCALE GENOMIC DNA]</scope>
    <source>
        <strain evidence="1 2">SB3094</strain>
    </source>
</reference>
<dbReference type="KEGG" id="rpy:Y013_23950"/>
<dbReference type="AlphaFoldDB" id="V9XNJ5"/>
<dbReference type="PATRIC" id="fig|1435356.3.peg.4827"/>